<protein>
    <submittedName>
        <fullName evidence="1">Uncharacterized protein</fullName>
    </submittedName>
</protein>
<evidence type="ECO:0000313" key="1">
    <source>
        <dbReference type="EMBL" id="JAI01731.1"/>
    </source>
</evidence>
<accession>A0A0E9XIU4</accession>
<reference evidence="1" key="1">
    <citation type="submission" date="2014-11" db="EMBL/GenBank/DDBJ databases">
        <authorList>
            <person name="Amaro Gonzalez C."/>
        </authorList>
    </citation>
    <scope>NUCLEOTIDE SEQUENCE</scope>
</reference>
<proteinExistence type="predicted"/>
<name>A0A0E9XIU4_ANGAN</name>
<dbReference type="AlphaFoldDB" id="A0A0E9XIU4"/>
<reference evidence="1" key="2">
    <citation type="journal article" date="2015" name="Fish Shellfish Immunol.">
        <title>Early steps in the European eel (Anguilla anguilla)-Vibrio vulnificus interaction in the gills: Role of the RtxA13 toxin.</title>
        <authorList>
            <person name="Callol A."/>
            <person name="Pajuelo D."/>
            <person name="Ebbesson L."/>
            <person name="Teles M."/>
            <person name="MacKenzie S."/>
            <person name="Amaro C."/>
        </authorList>
    </citation>
    <scope>NUCLEOTIDE SEQUENCE</scope>
</reference>
<organism evidence="1">
    <name type="scientific">Anguilla anguilla</name>
    <name type="common">European freshwater eel</name>
    <name type="synonym">Muraena anguilla</name>
    <dbReference type="NCBI Taxonomy" id="7936"/>
    <lineage>
        <taxon>Eukaryota</taxon>
        <taxon>Metazoa</taxon>
        <taxon>Chordata</taxon>
        <taxon>Craniata</taxon>
        <taxon>Vertebrata</taxon>
        <taxon>Euteleostomi</taxon>
        <taxon>Actinopterygii</taxon>
        <taxon>Neopterygii</taxon>
        <taxon>Teleostei</taxon>
        <taxon>Anguilliformes</taxon>
        <taxon>Anguillidae</taxon>
        <taxon>Anguilla</taxon>
    </lineage>
</organism>
<sequence>MTWFHHHFSLKKRKSSLLIRTFQGLRKTLHANCDSLMPQAGHWGKK</sequence>
<dbReference type="EMBL" id="GBXM01006847">
    <property type="protein sequence ID" value="JAI01731.1"/>
    <property type="molecule type" value="Transcribed_RNA"/>
</dbReference>